<sequence length="213" mass="23773">MHGSPAHNPFPEELLNEPLTQPEGRKLAPGAVVLARELETLAGQRVRIPDANRRVHLQFRRFAGCPVCNLHLHTFVRRHDALERAGIQEVVVFHSTAEDLQPHAGRLPFAVIADPDKWLYTEFGAESAPRALLDPRAWWPILRAVFHSLVSIIRDGSPVPPTNPRGGRFGLPADFLIASDGRVLACKYGQHVDDQWSVDEVLKLAESTARETR</sequence>
<accession>A0ABX7NR10</accession>
<gene>
    <name evidence="2" type="ORF">JY651_36980</name>
</gene>
<dbReference type="InterPro" id="IPR036249">
    <property type="entry name" value="Thioredoxin-like_sf"/>
</dbReference>
<reference evidence="2 3" key="1">
    <citation type="submission" date="2021-02" db="EMBL/GenBank/DDBJ databases">
        <title>De Novo genome assembly of isolated myxobacteria.</title>
        <authorList>
            <person name="Stevens D.C."/>
        </authorList>
    </citation>
    <scope>NUCLEOTIDE SEQUENCE [LARGE SCALE GENOMIC DNA]</scope>
    <source>
        <strain evidence="3">SCPEA02</strain>
    </source>
</reference>
<dbReference type="CDD" id="cd02970">
    <property type="entry name" value="PRX_like2"/>
    <property type="match status" value="1"/>
</dbReference>
<evidence type="ECO:0000313" key="3">
    <source>
        <dbReference type="Proteomes" id="UP000662747"/>
    </source>
</evidence>
<feature type="region of interest" description="Disordered" evidence="1">
    <location>
        <begin position="1"/>
        <end position="22"/>
    </location>
</feature>
<evidence type="ECO:0000256" key="1">
    <source>
        <dbReference type="SAM" id="MobiDB-lite"/>
    </source>
</evidence>
<dbReference type="EMBL" id="CP071090">
    <property type="protein sequence ID" value="QSQ20784.1"/>
    <property type="molecule type" value="Genomic_DNA"/>
</dbReference>
<protein>
    <submittedName>
        <fullName evidence="2">AhpC/TSA family protein</fullName>
    </submittedName>
</protein>
<proteinExistence type="predicted"/>
<dbReference type="Gene3D" id="3.40.30.10">
    <property type="entry name" value="Glutaredoxin"/>
    <property type="match status" value="1"/>
</dbReference>
<keyword evidence="3" id="KW-1185">Reference proteome</keyword>
<evidence type="ECO:0000313" key="2">
    <source>
        <dbReference type="EMBL" id="QSQ20784.1"/>
    </source>
</evidence>
<dbReference type="RefSeq" id="WP_206722364.1">
    <property type="nucleotide sequence ID" value="NZ_CP071090.1"/>
</dbReference>
<dbReference type="Pfam" id="PF13911">
    <property type="entry name" value="AhpC-TSA_2"/>
    <property type="match status" value="1"/>
</dbReference>
<dbReference type="InterPro" id="IPR032801">
    <property type="entry name" value="PXL2A/B/C"/>
</dbReference>
<organism evidence="2 3">
    <name type="scientific">Pyxidicoccus parkwayensis</name>
    <dbReference type="NCBI Taxonomy" id="2813578"/>
    <lineage>
        <taxon>Bacteria</taxon>
        <taxon>Pseudomonadati</taxon>
        <taxon>Myxococcota</taxon>
        <taxon>Myxococcia</taxon>
        <taxon>Myxococcales</taxon>
        <taxon>Cystobacterineae</taxon>
        <taxon>Myxococcaceae</taxon>
        <taxon>Pyxidicoccus</taxon>
    </lineage>
</organism>
<name>A0ABX7NR10_9BACT</name>
<dbReference type="SUPFAM" id="SSF52833">
    <property type="entry name" value="Thioredoxin-like"/>
    <property type="match status" value="1"/>
</dbReference>
<dbReference type="Proteomes" id="UP000662747">
    <property type="component" value="Chromosome"/>
</dbReference>